<dbReference type="SUPFAM" id="SSF51045">
    <property type="entry name" value="WW domain"/>
    <property type="match status" value="1"/>
</dbReference>
<dbReference type="Gene3D" id="2.20.70.10">
    <property type="match status" value="4"/>
</dbReference>
<dbReference type="CDD" id="cd00201">
    <property type="entry name" value="WW"/>
    <property type="match status" value="2"/>
</dbReference>
<dbReference type="PROSITE" id="PS50800">
    <property type="entry name" value="SAP"/>
    <property type="match status" value="1"/>
</dbReference>
<name>A0AAV2YPQ9_9STRA</name>
<evidence type="ECO:0000259" key="4">
    <source>
        <dbReference type="PROSITE" id="PS50020"/>
    </source>
</evidence>
<dbReference type="EMBL" id="DAKRPA010000179">
    <property type="protein sequence ID" value="DAZ96075.1"/>
    <property type="molecule type" value="Genomic_DNA"/>
</dbReference>
<accession>A0AAV2YPQ9</accession>
<feature type="repeat" description="RCC1" evidence="2">
    <location>
        <begin position="253"/>
        <end position="308"/>
    </location>
</feature>
<feature type="region of interest" description="Disordered" evidence="3">
    <location>
        <begin position="1"/>
        <end position="27"/>
    </location>
</feature>
<reference evidence="6" key="2">
    <citation type="journal article" date="2023" name="Microbiol Resour">
        <title>Decontamination and Annotation of the Draft Genome Sequence of the Oomycete Lagenidium giganteum ARSEF 373.</title>
        <authorList>
            <person name="Morgan W.R."/>
            <person name="Tartar A."/>
        </authorList>
    </citation>
    <scope>NUCLEOTIDE SEQUENCE</scope>
    <source>
        <strain evidence="6">ARSEF 373</strain>
    </source>
</reference>
<dbReference type="Pfam" id="PF00415">
    <property type="entry name" value="RCC1"/>
    <property type="match status" value="4"/>
</dbReference>
<dbReference type="InterPro" id="IPR051210">
    <property type="entry name" value="Ub_ligase/GEF_domain"/>
</dbReference>
<dbReference type="PROSITE" id="PS00626">
    <property type="entry name" value="RCC1_2"/>
    <property type="match status" value="2"/>
</dbReference>
<dbReference type="Gene3D" id="2.130.10.30">
    <property type="entry name" value="Regulator of chromosome condensation 1/beta-lactamase-inhibitor protein II"/>
    <property type="match status" value="2"/>
</dbReference>
<evidence type="ECO:0000259" key="5">
    <source>
        <dbReference type="PROSITE" id="PS50800"/>
    </source>
</evidence>
<feature type="domain" description="WW" evidence="4">
    <location>
        <begin position="871"/>
        <end position="905"/>
    </location>
</feature>
<dbReference type="InterPro" id="IPR001202">
    <property type="entry name" value="WW_dom"/>
</dbReference>
<dbReference type="SUPFAM" id="SSF50985">
    <property type="entry name" value="RCC1/BLIP-II"/>
    <property type="match status" value="1"/>
</dbReference>
<dbReference type="PROSITE" id="PS50096">
    <property type="entry name" value="IQ"/>
    <property type="match status" value="3"/>
</dbReference>
<feature type="compositionally biased region" description="Basic residues" evidence="3">
    <location>
        <begin position="8"/>
        <end position="18"/>
    </location>
</feature>
<protein>
    <recommendedName>
        <fullName evidence="8">WW domain-containing protein</fullName>
    </recommendedName>
</protein>
<dbReference type="PANTHER" id="PTHR22870">
    <property type="entry name" value="REGULATOR OF CHROMOSOME CONDENSATION"/>
    <property type="match status" value="1"/>
</dbReference>
<dbReference type="SMART" id="SM00015">
    <property type="entry name" value="IQ"/>
    <property type="match status" value="7"/>
</dbReference>
<dbReference type="InterPro" id="IPR009091">
    <property type="entry name" value="RCC1/BLIP-II"/>
</dbReference>
<feature type="repeat" description="RCC1" evidence="2">
    <location>
        <begin position="389"/>
        <end position="453"/>
    </location>
</feature>
<dbReference type="InterPro" id="IPR000048">
    <property type="entry name" value="IQ_motif_EF-hand-BS"/>
</dbReference>
<keyword evidence="7" id="KW-1185">Reference proteome</keyword>
<dbReference type="PROSITE" id="PS50020">
    <property type="entry name" value="WW_DOMAIN_2"/>
    <property type="match status" value="1"/>
</dbReference>
<evidence type="ECO:0000256" key="2">
    <source>
        <dbReference type="PROSITE-ProRule" id="PRU00235"/>
    </source>
</evidence>
<dbReference type="InterPro" id="IPR003034">
    <property type="entry name" value="SAP_dom"/>
</dbReference>
<feature type="repeat" description="RCC1" evidence="2">
    <location>
        <begin position="460"/>
        <end position="516"/>
    </location>
</feature>
<dbReference type="PRINTS" id="PR00633">
    <property type="entry name" value="RCCNDNSATION"/>
</dbReference>
<dbReference type="InterPro" id="IPR036020">
    <property type="entry name" value="WW_dom_sf"/>
</dbReference>
<organism evidence="6 7">
    <name type="scientific">Lagenidium giganteum</name>
    <dbReference type="NCBI Taxonomy" id="4803"/>
    <lineage>
        <taxon>Eukaryota</taxon>
        <taxon>Sar</taxon>
        <taxon>Stramenopiles</taxon>
        <taxon>Oomycota</taxon>
        <taxon>Peronosporomycetes</taxon>
        <taxon>Pythiales</taxon>
        <taxon>Pythiaceae</taxon>
    </lineage>
</organism>
<dbReference type="SMART" id="SM00456">
    <property type="entry name" value="WW"/>
    <property type="match status" value="4"/>
</dbReference>
<proteinExistence type="predicted"/>
<dbReference type="PROSITE" id="PS50012">
    <property type="entry name" value="RCC1_3"/>
    <property type="match status" value="4"/>
</dbReference>
<evidence type="ECO:0000313" key="7">
    <source>
        <dbReference type="Proteomes" id="UP001146120"/>
    </source>
</evidence>
<dbReference type="InterPro" id="IPR000408">
    <property type="entry name" value="Reg_chr_condens"/>
</dbReference>
<gene>
    <name evidence="6" type="ORF">N0F65_005853</name>
</gene>
<keyword evidence="1" id="KW-0677">Repeat</keyword>
<feature type="repeat" description="RCC1" evidence="2">
    <location>
        <begin position="314"/>
        <end position="388"/>
    </location>
</feature>
<comment type="caution">
    <text evidence="6">The sequence shown here is derived from an EMBL/GenBank/DDBJ whole genome shotgun (WGS) entry which is preliminary data.</text>
</comment>
<evidence type="ECO:0000313" key="6">
    <source>
        <dbReference type="EMBL" id="DAZ96075.1"/>
    </source>
</evidence>
<evidence type="ECO:0008006" key="8">
    <source>
        <dbReference type="Google" id="ProtNLM"/>
    </source>
</evidence>
<feature type="domain" description="SAP" evidence="5">
    <location>
        <begin position="83"/>
        <end position="117"/>
    </location>
</feature>
<dbReference type="CDD" id="cd23767">
    <property type="entry name" value="IQCD"/>
    <property type="match status" value="1"/>
</dbReference>
<dbReference type="Pfam" id="PF00397">
    <property type="entry name" value="WW"/>
    <property type="match status" value="3"/>
</dbReference>
<dbReference type="Proteomes" id="UP001146120">
    <property type="component" value="Unassembled WGS sequence"/>
</dbReference>
<reference evidence="6" key="1">
    <citation type="submission" date="2022-11" db="EMBL/GenBank/DDBJ databases">
        <authorList>
            <person name="Morgan W.R."/>
            <person name="Tartar A."/>
        </authorList>
    </citation>
    <scope>NUCLEOTIDE SEQUENCE</scope>
    <source>
        <strain evidence="6">ARSEF 373</strain>
    </source>
</reference>
<dbReference type="AlphaFoldDB" id="A0AAV2YPQ9"/>
<evidence type="ECO:0000256" key="1">
    <source>
        <dbReference type="ARBA" id="ARBA00022737"/>
    </source>
</evidence>
<dbReference type="Pfam" id="PF00612">
    <property type="entry name" value="IQ"/>
    <property type="match status" value="2"/>
</dbReference>
<sequence>MQTQPSPPKKKKRVKPKKLQVGWKPGAKKRKRNAAATMIQKCFRSYVLHKMFRAQRLDVRQSFEALKAFKRARDRNYWRSVDLRKLSREELRMLALSLNLPSTGKKVLLICRVQRWVDQHILTNNLAVDAAAVALDKQFKGQGAVYYCEAMRGKHPIDIQPLRGKNITNVAAGHESDAVYAIDRDKGSTWLCKTGGLSSQVGLCSSVYNADVFDPPLESRWLVNPVFVHTLRTEHVDDVQVARSHCIALARAGDLFSWGDNPHGQLGYPSANADAVARNRATVVSAIGSFQSVAVAVGSHHSVAICDQVTGQDGVIFCWGSNTYGQLGTPQTSAAANTAPKPATDKPSKLLVSAFPRACVVHRLDFFRAINIRKVACGALHTMAVADDGKLYSWGCNDGGRLGHPPPMTGSKTRKESSHDQISLPAQVRGRLSNLFVVDVACGAWHSACIASERAADRSGRVFVWGTGIYGQLGAGDELVVEQPRDVRLPPSDVLEEERATIVACGMHHTAALTAANNVYAWGTQRAFQPEPTKLVLADGGTFGRIASLACGRTFTIFNTTSRDAQSYEKGEVHRLWRTKEIIVPRLNLSVITPPPWTSSDPTIHPVQRLEPAVERKERLEVERKEAERIDAISIDAIVHPLCRICWRCDGFQPSPLRLWVCRQCYHEKHLHGTRKPGYHLEEYEAVRMIQCLYRARRARRVLQQAREKRYQRVYSIKHHAFFYYNLWTNRASWDRPPRVPEDVELPIRDPDEDPQVPVPFTREEAASIMQAYYRGHRVRCACWRQLDAMYEKHYDLDKQQVYYKLKVPTLKGSKTVTLSTIPKLLIRLYDLGEPYEIKRLKRYANWTVDDAARVVQRQFQCYQARKRLKIKLLSRYQKLMDTTTGQAYYYNTVTGESSWEKPKLLGKDEDIEDLRRPRKRRNARKEKFINEEAAARTIQAMFRRFQSRQHFQKLLARRYKKQLDEATGMPYYYDKVTGTSSWIKPLVLGNLELELEEPVVDVAGGASPRRSPRRASLLEMKKAAHVKTKAMRKREKRYLQRLRKILTPDEAARHIQRLWRTTKARCELRQLMTDAYVKILDPTTNDYYYVNKKTGHVSWERPAMLIGADVKEAHLVRRRRKYTITDPDEAITVLQGFCRRCNARKELLALLAARIHKVFDPESMRYYYFDAHTGQSAWKKPVTLKDGDLDPTW</sequence>
<dbReference type="PANTHER" id="PTHR22870:SF155">
    <property type="entry name" value="E3 UBIQUITIN-PROTEIN LIGASE HERC1-RELATED"/>
    <property type="match status" value="1"/>
</dbReference>
<evidence type="ECO:0000256" key="3">
    <source>
        <dbReference type="SAM" id="MobiDB-lite"/>
    </source>
</evidence>